<accession>A0ABV7Y9Q8</accession>
<feature type="domain" description="DUF6883" evidence="2">
    <location>
        <begin position="59"/>
        <end position="175"/>
    </location>
</feature>
<proteinExistence type="predicted"/>
<dbReference type="Pfam" id="PF21814">
    <property type="entry name" value="DUF6883"/>
    <property type="match status" value="1"/>
</dbReference>
<evidence type="ECO:0000313" key="4">
    <source>
        <dbReference type="Proteomes" id="UP001595699"/>
    </source>
</evidence>
<name>A0ABV7Y9Q8_9ACTN</name>
<dbReference type="InterPro" id="IPR049250">
    <property type="entry name" value="DUF6883"/>
</dbReference>
<reference evidence="4" key="1">
    <citation type="journal article" date="2019" name="Int. J. Syst. Evol. Microbiol.">
        <title>The Global Catalogue of Microorganisms (GCM) 10K type strain sequencing project: providing services to taxonomists for standard genome sequencing and annotation.</title>
        <authorList>
            <consortium name="The Broad Institute Genomics Platform"/>
            <consortium name="The Broad Institute Genome Sequencing Center for Infectious Disease"/>
            <person name="Wu L."/>
            <person name="Ma J."/>
        </authorList>
    </citation>
    <scope>NUCLEOTIDE SEQUENCE [LARGE SCALE GENOMIC DNA]</scope>
    <source>
        <strain evidence="4">CGMCC 4.7241</strain>
    </source>
</reference>
<feature type="compositionally biased region" description="Basic and acidic residues" evidence="1">
    <location>
        <begin position="13"/>
        <end position="24"/>
    </location>
</feature>
<dbReference type="EMBL" id="JBHRZH010000009">
    <property type="protein sequence ID" value="MFC3761632.1"/>
    <property type="molecule type" value="Genomic_DNA"/>
</dbReference>
<feature type="region of interest" description="Disordered" evidence="1">
    <location>
        <begin position="1"/>
        <end position="35"/>
    </location>
</feature>
<keyword evidence="4" id="KW-1185">Reference proteome</keyword>
<sequence length="185" mass="21103">MSDLAGSASDKPTGSDRPAEKDRPTQAQHDAQWESLDQLAALRSNERWNDQKQRWVETMPGADRATLDVRKFRDYSMDPGNERNQGKHKGWEQLGYDVADDATRADLSERVSRMVRERLPTAEVTRERTDELGGRRFEVSFELEGATASDRAGTLRTVWLLDEGGESPRMITNWVEVHRDEKGSR</sequence>
<protein>
    <submittedName>
        <fullName evidence="3">DUF6883 domain-containing protein</fullName>
    </submittedName>
</protein>
<evidence type="ECO:0000256" key="1">
    <source>
        <dbReference type="SAM" id="MobiDB-lite"/>
    </source>
</evidence>
<evidence type="ECO:0000259" key="2">
    <source>
        <dbReference type="Pfam" id="PF21814"/>
    </source>
</evidence>
<dbReference type="RefSeq" id="WP_205114195.1">
    <property type="nucleotide sequence ID" value="NZ_JAFBCM010000001.1"/>
</dbReference>
<organism evidence="3 4">
    <name type="scientific">Tenggerimyces flavus</name>
    <dbReference type="NCBI Taxonomy" id="1708749"/>
    <lineage>
        <taxon>Bacteria</taxon>
        <taxon>Bacillati</taxon>
        <taxon>Actinomycetota</taxon>
        <taxon>Actinomycetes</taxon>
        <taxon>Propionibacteriales</taxon>
        <taxon>Nocardioidaceae</taxon>
        <taxon>Tenggerimyces</taxon>
    </lineage>
</organism>
<dbReference type="Proteomes" id="UP001595699">
    <property type="component" value="Unassembled WGS sequence"/>
</dbReference>
<evidence type="ECO:0000313" key="3">
    <source>
        <dbReference type="EMBL" id="MFC3761632.1"/>
    </source>
</evidence>
<gene>
    <name evidence="3" type="ORF">ACFOUW_12365</name>
</gene>
<comment type="caution">
    <text evidence="3">The sequence shown here is derived from an EMBL/GenBank/DDBJ whole genome shotgun (WGS) entry which is preliminary data.</text>
</comment>